<name>A0A645FGY6_9ZZZZ</name>
<dbReference type="AlphaFoldDB" id="A0A645FGY6"/>
<reference evidence="1" key="1">
    <citation type="submission" date="2019-08" db="EMBL/GenBank/DDBJ databases">
        <authorList>
            <person name="Kucharzyk K."/>
            <person name="Murdoch R.W."/>
            <person name="Higgins S."/>
            <person name="Loffler F."/>
        </authorList>
    </citation>
    <scope>NUCLEOTIDE SEQUENCE</scope>
</reference>
<protein>
    <submittedName>
        <fullName evidence="1">Uncharacterized protein</fullName>
    </submittedName>
</protein>
<dbReference type="GO" id="GO:0009313">
    <property type="term" value="P:oligosaccharide catabolic process"/>
    <property type="evidence" value="ECO:0007669"/>
    <property type="project" value="TreeGrafter"/>
</dbReference>
<dbReference type="InterPro" id="IPR013780">
    <property type="entry name" value="Glyco_hydro_b"/>
</dbReference>
<dbReference type="SUPFAM" id="SSF51011">
    <property type="entry name" value="Glycosyl hydrolase domain"/>
    <property type="match status" value="1"/>
</dbReference>
<dbReference type="Gene3D" id="2.60.40.1180">
    <property type="entry name" value="Golgi alpha-mannosidase II"/>
    <property type="match status" value="1"/>
</dbReference>
<dbReference type="EMBL" id="VSSQ01059175">
    <property type="protein sequence ID" value="MPN12762.1"/>
    <property type="molecule type" value="Genomic_DNA"/>
</dbReference>
<dbReference type="Gene3D" id="3.20.20.80">
    <property type="entry name" value="Glycosidases"/>
    <property type="match status" value="1"/>
</dbReference>
<comment type="caution">
    <text evidence="1">The sequence shown here is derived from an EMBL/GenBank/DDBJ whole genome shotgun (WGS) entry which is preliminary data.</text>
</comment>
<accession>A0A645FGY6</accession>
<proteinExistence type="predicted"/>
<dbReference type="InterPro" id="IPR017853">
    <property type="entry name" value="GH"/>
</dbReference>
<dbReference type="PANTHER" id="PTHR10357:SF179">
    <property type="entry name" value="NEUTRAL AND BASIC AMINO ACID TRANSPORT PROTEIN RBAT"/>
    <property type="match status" value="1"/>
</dbReference>
<dbReference type="PANTHER" id="PTHR10357">
    <property type="entry name" value="ALPHA-AMYLASE FAMILY MEMBER"/>
    <property type="match status" value="1"/>
</dbReference>
<dbReference type="SUPFAM" id="SSF51445">
    <property type="entry name" value="(Trans)glycosidases"/>
    <property type="match status" value="1"/>
</dbReference>
<organism evidence="1">
    <name type="scientific">bioreactor metagenome</name>
    <dbReference type="NCBI Taxonomy" id="1076179"/>
    <lineage>
        <taxon>unclassified sequences</taxon>
        <taxon>metagenomes</taxon>
        <taxon>ecological metagenomes</taxon>
    </lineage>
</organism>
<evidence type="ECO:0000313" key="1">
    <source>
        <dbReference type="EMBL" id="MPN12762.1"/>
    </source>
</evidence>
<sequence>MGEAAKTFAVLTYMLPGIPLIYSGQEVGLNRRLQFFEKDSINWTDNGGFTDLYTSLNALKKANKALLSQERDGKMTEIVNDNPVSVFSFKRVNEGNEIVCVFNLSKESVKVTFNDEVPGAGFTAFPNTGTATSVKEIELAPWEYRIFAKTS</sequence>
<gene>
    <name evidence="1" type="ORF">SDC9_160082</name>
</gene>
<dbReference type="GO" id="GO:0004556">
    <property type="term" value="F:alpha-amylase activity"/>
    <property type="evidence" value="ECO:0007669"/>
    <property type="project" value="TreeGrafter"/>
</dbReference>